<dbReference type="STRING" id="1121290.CLAOCE_04740"/>
<accession>A0A1E8F0U1</accession>
<proteinExistence type="predicted"/>
<reference evidence="1 2" key="1">
    <citation type="submission" date="2016-06" db="EMBL/GenBank/DDBJ databases">
        <title>Genome sequence of Clostridium acetireducens DSM 10703.</title>
        <authorList>
            <person name="Poehlein A."/>
            <person name="Fluechter S."/>
            <person name="Duerre P."/>
            <person name="Daniel R."/>
        </authorList>
    </citation>
    <scope>NUCLEOTIDE SEQUENCE [LARGE SCALE GENOMIC DNA]</scope>
    <source>
        <strain evidence="1 2">DSM 10703</strain>
    </source>
</reference>
<evidence type="ECO:0000313" key="1">
    <source>
        <dbReference type="EMBL" id="OFI07069.1"/>
    </source>
</evidence>
<gene>
    <name evidence="1" type="ORF">CLOACE_04740</name>
</gene>
<dbReference type="AlphaFoldDB" id="A0A1E8F0U1"/>
<dbReference type="RefSeq" id="WP_175429425.1">
    <property type="nucleotide sequence ID" value="NZ_LZFO01000005.1"/>
</dbReference>
<dbReference type="EMBL" id="LZFO01000005">
    <property type="protein sequence ID" value="OFI07069.1"/>
    <property type="molecule type" value="Genomic_DNA"/>
</dbReference>
<comment type="caution">
    <text evidence="1">The sequence shown here is derived from an EMBL/GenBank/DDBJ whole genome shotgun (WGS) entry which is preliminary data.</text>
</comment>
<organism evidence="1 2">
    <name type="scientific">Clostridium acetireducens DSM 10703</name>
    <dbReference type="NCBI Taxonomy" id="1121290"/>
    <lineage>
        <taxon>Bacteria</taxon>
        <taxon>Bacillati</taxon>
        <taxon>Bacillota</taxon>
        <taxon>Clostridia</taxon>
        <taxon>Eubacteriales</taxon>
        <taxon>Clostridiaceae</taxon>
        <taxon>Clostridium</taxon>
    </lineage>
</organism>
<sequence>MIKLKRGPIVYCINDKKLPKRVIDGLLKEFKKLGKIKYENVRKYNILIQYI</sequence>
<protein>
    <submittedName>
        <fullName evidence="1">Uncharacterized protein</fullName>
    </submittedName>
</protein>
<dbReference type="Proteomes" id="UP000175744">
    <property type="component" value="Unassembled WGS sequence"/>
</dbReference>
<evidence type="ECO:0000313" key="2">
    <source>
        <dbReference type="Proteomes" id="UP000175744"/>
    </source>
</evidence>
<keyword evidence="2" id="KW-1185">Reference proteome</keyword>
<name>A0A1E8F0U1_9CLOT</name>